<evidence type="ECO:0000313" key="1">
    <source>
        <dbReference type="EMBL" id="KAJ8886096.1"/>
    </source>
</evidence>
<sequence>MTLCREEVMNQLRWMMWRRGLKQIKTIPEAESSEDEEEKVVDITQPTIKRSKHLRHLRQLLTEEISSKQTQKNINYFFKAMNAINSNQNFLVLKIDA</sequence>
<dbReference type="Proteomes" id="UP001159363">
    <property type="component" value="Chromosome X"/>
</dbReference>
<comment type="caution">
    <text evidence="1">The sequence shown here is derived from an EMBL/GenBank/DDBJ whole genome shotgun (WGS) entry which is preliminary data.</text>
</comment>
<gene>
    <name evidence="1" type="ORF">PR048_012305</name>
</gene>
<keyword evidence="2" id="KW-1185">Reference proteome</keyword>
<name>A0ABQ9HP00_9NEOP</name>
<dbReference type="EMBL" id="JARBHB010000004">
    <property type="protein sequence ID" value="KAJ8886096.1"/>
    <property type="molecule type" value="Genomic_DNA"/>
</dbReference>
<organism evidence="1 2">
    <name type="scientific">Dryococelus australis</name>
    <dbReference type="NCBI Taxonomy" id="614101"/>
    <lineage>
        <taxon>Eukaryota</taxon>
        <taxon>Metazoa</taxon>
        <taxon>Ecdysozoa</taxon>
        <taxon>Arthropoda</taxon>
        <taxon>Hexapoda</taxon>
        <taxon>Insecta</taxon>
        <taxon>Pterygota</taxon>
        <taxon>Neoptera</taxon>
        <taxon>Polyneoptera</taxon>
        <taxon>Phasmatodea</taxon>
        <taxon>Verophasmatodea</taxon>
        <taxon>Anareolatae</taxon>
        <taxon>Phasmatidae</taxon>
        <taxon>Eurycanthinae</taxon>
        <taxon>Dryococelus</taxon>
    </lineage>
</organism>
<protein>
    <submittedName>
        <fullName evidence="1">Uncharacterized protein</fullName>
    </submittedName>
</protein>
<reference evidence="1 2" key="1">
    <citation type="submission" date="2023-02" db="EMBL/GenBank/DDBJ databases">
        <title>LHISI_Scaffold_Assembly.</title>
        <authorList>
            <person name="Stuart O.P."/>
            <person name="Cleave R."/>
            <person name="Magrath M.J.L."/>
            <person name="Mikheyev A.S."/>
        </authorList>
    </citation>
    <scope>NUCLEOTIDE SEQUENCE [LARGE SCALE GENOMIC DNA]</scope>
    <source>
        <strain evidence="1">Daus_M_001</strain>
        <tissue evidence="1">Leg muscle</tissue>
    </source>
</reference>
<accession>A0ABQ9HP00</accession>
<feature type="non-terminal residue" evidence="1">
    <location>
        <position position="97"/>
    </location>
</feature>
<proteinExistence type="predicted"/>
<evidence type="ECO:0000313" key="2">
    <source>
        <dbReference type="Proteomes" id="UP001159363"/>
    </source>
</evidence>